<dbReference type="AlphaFoldDB" id="A0A517RHS3"/>
<dbReference type="Gene3D" id="3.40.50.2300">
    <property type="match status" value="1"/>
</dbReference>
<dbReference type="Gene3D" id="1.10.1240.30">
    <property type="entry name" value="KaiA/RbsU domain"/>
    <property type="match status" value="1"/>
</dbReference>
<keyword evidence="1" id="KW-0175">Coiled coil</keyword>
<dbReference type="KEGG" id="gaz:Pan241w_35240"/>
<accession>A0A517RHS3</accession>
<feature type="coiled-coil region" evidence="1">
    <location>
        <begin position="193"/>
        <end position="220"/>
    </location>
</feature>
<evidence type="ECO:0000256" key="1">
    <source>
        <dbReference type="SAM" id="Coils"/>
    </source>
</evidence>
<feature type="region of interest" description="Disordered" evidence="2">
    <location>
        <begin position="1"/>
        <end position="30"/>
    </location>
</feature>
<organism evidence="3 4">
    <name type="scientific">Gimesia alba</name>
    <dbReference type="NCBI Taxonomy" id="2527973"/>
    <lineage>
        <taxon>Bacteria</taxon>
        <taxon>Pseudomonadati</taxon>
        <taxon>Planctomycetota</taxon>
        <taxon>Planctomycetia</taxon>
        <taxon>Planctomycetales</taxon>
        <taxon>Planctomycetaceae</taxon>
        <taxon>Gimesia</taxon>
    </lineage>
</organism>
<evidence type="ECO:0000313" key="3">
    <source>
        <dbReference type="EMBL" id="QDT43424.1"/>
    </source>
</evidence>
<proteinExistence type="predicted"/>
<dbReference type="InterPro" id="IPR017944">
    <property type="entry name" value="KaiA/RbsU_helical_domain_sf"/>
</dbReference>
<dbReference type="SUPFAM" id="SSF52172">
    <property type="entry name" value="CheY-like"/>
    <property type="match status" value="1"/>
</dbReference>
<dbReference type="Proteomes" id="UP000317171">
    <property type="component" value="Chromosome"/>
</dbReference>
<dbReference type="RefSeq" id="WP_145218098.1">
    <property type="nucleotide sequence ID" value="NZ_CP036269.1"/>
</dbReference>
<protein>
    <recommendedName>
        <fullName evidence="5">Response regulatory domain-containing protein</fullName>
    </recommendedName>
</protein>
<dbReference type="OrthoDB" id="252780at2"/>
<dbReference type="InterPro" id="IPR011006">
    <property type="entry name" value="CheY-like_superfamily"/>
</dbReference>
<evidence type="ECO:0008006" key="5">
    <source>
        <dbReference type="Google" id="ProtNLM"/>
    </source>
</evidence>
<gene>
    <name evidence="3" type="ORF">Pan241w_35240</name>
</gene>
<evidence type="ECO:0000313" key="4">
    <source>
        <dbReference type="Proteomes" id="UP000317171"/>
    </source>
</evidence>
<name>A0A517RHS3_9PLAN</name>
<sequence>MSVKHDKINQAATPAFAEDAESQMRSRDTADLDLSDNDAHESHLLLSQRQLIPPRLKVLFVSTQRPVWVSLALRLDAIGCSEPRLEWVSTSEEALTLLRNDSFDCILLQLNAETKATRLELLNAIRMSGCHEPVVLMLASPDDQVVLAACENQAEVLISPALWESPALLGVMKRAMLVHELHEENHRLQVDNHRRLVRERDEAERLLNQQRSMVEELQTLTYPNEFEESERDLLLGDSQKQTNSEATSVEFPIPQEVQDYYHELLRTYVIMGSGSLKEEILQIAELLSAANLPPRHVLEFHLQCVEVIVRGLGNRSSRHVMSRADLLALEMMVHLGECYQKISD</sequence>
<reference evidence="3 4" key="1">
    <citation type="submission" date="2019-02" db="EMBL/GenBank/DDBJ databases">
        <title>Deep-cultivation of Planctomycetes and their phenomic and genomic characterization uncovers novel biology.</title>
        <authorList>
            <person name="Wiegand S."/>
            <person name="Jogler M."/>
            <person name="Boedeker C."/>
            <person name="Pinto D."/>
            <person name="Vollmers J."/>
            <person name="Rivas-Marin E."/>
            <person name="Kohn T."/>
            <person name="Peeters S.H."/>
            <person name="Heuer A."/>
            <person name="Rast P."/>
            <person name="Oberbeckmann S."/>
            <person name="Bunk B."/>
            <person name="Jeske O."/>
            <person name="Meyerdierks A."/>
            <person name="Storesund J.E."/>
            <person name="Kallscheuer N."/>
            <person name="Luecker S."/>
            <person name="Lage O.M."/>
            <person name="Pohl T."/>
            <person name="Merkel B.J."/>
            <person name="Hornburger P."/>
            <person name="Mueller R.-W."/>
            <person name="Bruemmer F."/>
            <person name="Labrenz M."/>
            <person name="Spormann A.M."/>
            <person name="Op den Camp H."/>
            <person name="Overmann J."/>
            <person name="Amann R."/>
            <person name="Jetten M.S.M."/>
            <person name="Mascher T."/>
            <person name="Medema M.H."/>
            <person name="Devos D.P."/>
            <person name="Kaster A.-K."/>
            <person name="Ovreas L."/>
            <person name="Rohde M."/>
            <person name="Galperin M.Y."/>
            <person name="Jogler C."/>
        </authorList>
    </citation>
    <scope>NUCLEOTIDE SEQUENCE [LARGE SCALE GENOMIC DNA]</scope>
    <source>
        <strain evidence="3 4">Pan241w</strain>
    </source>
</reference>
<dbReference type="EMBL" id="CP036269">
    <property type="protein sequence ID" value="QDT43424.1"/>
    <property type="molecule type" value="Genomic_DNA"/>
</dbReference>
<keyword evidence="4" id="KW-1185">Reference proteome</keyword>
<evidence type="ECO:0000256" key="2">
    <source>
        <dbReference type="SAM" id="MobiDB-lite"/>
    </source>
</evidence>